<keyword evidence="1" id="KW-0689">Ribosomal protein</keyword>
<dbReference type="GO" id="GO:1990904">
    <property type="term" value="C:ribonucleoprotein complex"/>
    <property type="evidence" value="ECO:0007669"/>
    <property type="project" value="UniProtKB-KW"/>
</dbReference>
<dbReference type="Proteomes" id="UP000178943">
    <property type="component" value="Unassembled WGS sequence"/>
</dbReference>
<feature type="non-terminal residue" evidence="4">
    <location>
        <position position="1"/>
    </location>
</feature>
<evidence type="ECO:0000256" key="3">
    <source>
        <dbReference type="ARBA" id="ARBA00035310"/>
    </source>
</evidence>
<dbReference type="Pfam" id="PF00886">
    <property type="entry name" value="Ribosomal_S16"/>
    <property type="match status" value="1"/>
</dbReference>
<keyword evidence="2" id="KW-0687">Ribonucleoprotein</keyword>
<reference evidence="4 5" key="1">
    <citation type="journal article" date="2016" name="Nat. Commun.">
        <title>Thousands of microbial genomes shed light on interconnected biogeochemical processes in an aquifer system.</title>
        <authorList>
            <person name="Anantharaman K."/>
            <person name="Brown C.T."/>
            <person name="Hug L.A."/>
            <person name="Sharon I."/>
            <person name="Castelle C.J."/>
            <person name="Probst A.J."/>
            <person name="Thomas B.C."/>
            <person name="Singh A."/>
            <person name="Wilkins M.J."/>
            <person name="Karaoz U."/>
            <person name="Brodie E.L."/>
            <person name="Williams K.H."/>
            <person name="Hubbard S.S."/>
            <person name="Banfield J.F."/>
        </authorList>
    </citation>
    <scope>NUCLEOTIDE SEQUENCE [LARGE SCALE GENOMIC DNA]</scope>
</reference>
<dbReference type="GO" id="GO:0005840">
    <property type="term" value="C:ribosome"/>
    <property type="evidence" value="ECO:0007669"/>
    <property type="project" value="UniProtKB-KW"/>
</dbReference>
<proteinExistence type="predicted"/>
<dbReference type="STRING" id="1817863.A2Y62_11785"/>
<dbReference type="EMBL" id="MFGW01000178">
    <property type="protein sequence ID" value="OGF62583.1"/>
    <property type="molecule type" value="Genomic_DNA"/>
</dbReference>
<dbReference type="AlphaFoldDB" id="A0A1F5VGJ9"/>
<evidence type="ECO:0000313" key="5">
    <source>
        <dbReference type="Proteomes" id="UP000178943"/>
    </source>
</evidence>
<evidence type="ECO:0000256" key="2">
    <source>
        <dbReference type="ARBA" id="ARBA00023274"/>
    </source>
</evidence>
<sequence length="76" mass="9184">SWSFCRMVSKAKDSRHDGKYLGELDYYDTLRKQNTFESNVERYNYWLRRGAQPSETAGILMKKTNRLPTQRHKIRR</sequence>
<dbReference type="GO" id="GO:0006412">
    <property type="term" value="P:translation"/>
    <property type="evidence" value="ECO:0007669"/>
    <property type="project" value="InterPro"/>
</dbReference>
<name>A0A1F5VGJ9_9BACT</name>
<dbReference type="GO" id="GO:0005737">
    <property type="term" value="C:cytoplasm"/>
    <property type="evidence" value="ECO:0007669"/>
    <property type="project" value="UniProtKB-ARBA"/>
</dbReference>
<dbReference type="GO" id="GO:0003735">
    <property type="term" value="F:structural constituent of ribosome"/>
    <property type="evidence" value="ECO:0007669"/>
    <property type="project" value="InterPro"/>
</dbReference>
<evidence type="ECO:0000256" key="1">
    <source>
        <dbReference type="ARBA" id="ARBA00022980"/>
    </source>
</evidence>
<evidence type="ECO:0000313" key="4">
    <source>
        <dbReference type="EMBL" id="OGF62583.1"/>
    </source>
</evidence>
<dbReference type="InterPro" id="IPR000307">
    <property type="entry name" value="Ribosomal_bS16"/>
</dbReference>
<dbReference type="SUPFAM" id="SSF54565">
    <property type="entry name" value="Ribosomal protein S16"/>
    <property type="match status" value="1"/>
</dbReference>
<comment type="caution">
    <text evidence="4">The sequence shown here is derived from an EMBL/GenBank/DDBJ whole genome shotgun (WGS) entry which is preliminary data.</text>
</comment>
<dbReference type="InterPro" id="IPR023803">
    <property type="entry name" value="Ribosomal_bS16_dom_sf"/>
</dbReference>
<gene>
    <name evidence="4" type="ORF">A2Y62_11785</name>
</gene>
<accession>A0A1F5VGJ9</accession>
<organism evidence="4 5">
    <name type="scientific">Candidatus Fischerbacteria bacterium RBG_13_37_8</name>
    <dbReference type="NCBI Taxonomy" id="1817863"/>
    <lineage>
        <taxon>Bacteria</taxon>
        <taxon>Candidatus Fischeribacteriota</taxon>
    </lineage>
</organism>
<protein>
    <recommendedName>
        <fullName evidence="3">30S ribosomal protein S16</fullName>
    </recommendedName>
</protein>
<dbReference type="Gene3D" id="3.30.1320.10">
    <property type="match status" value="1"/>
</dbReference>